<feature type="signal peptide" evidence="2">
    <location>
        <begin position="1"/>
        <end position="21"/>
    </location>
</feature>
<evidence type="ECO:0000256" key="1">
    <source>
        <dbReference type="SAM" id="MobiDB-lite"/>
    </source>
</evidence>
<dbReference type="CDD" id="cd12797">
    <property type="entry name" value="M23_peptidase"/>
    <property type="match status" value="1"/>
</dbReference>
<evidence type="ECO:0000313" key="5">
    <source>
        <dbReference type="Proteomes" id="UP001180453"/>
    </source>
</evidence>
<proteinExistence type="predicted"/>
<dbReference type="EMBL" id="JAVDXU010000002">
    <property type="protein sequence ID" value="MDR7270286.1"/>
    <property type="molecule type" value="Genomic_DNA"/>
</dbReference>
<accession>A0ABU1YN55</accession>
<keyword evidence="5" id="KW-1185">Reference proteome</keyword>
<dbReference type="Pfam" id="PF01551">
    <property type="entry name" value="Peptidase_M23"/>
    <property type="match status" value="1"/>
</dbReference>
<feature type="region of interest" description="Disordered" evidence="1">
    <location>
        <begin position="311"/>
        <end position="334"/>
    </location>
</feature>
<name>A0ABU1YN55_ROSSA</name>
<organism evidence="4 5">
    <name type="scientific">Roseateles saccharophilus</name>
    <name type="common">Pseudomonas saccharophila</name>
    <dbReference type="NCBI Taxonomy" id="304"/>
    <lineage>
        <taxon>Bacteria</taxon>
        <taxon>Pseudomonadati</taxon>
        <taxon>Pseudomonadota</taxon>
        <taxon>Betaproteobacteria</taxon>
        <taxon>Burkholderiales</taxon>
        <taxon>Sphaerotilaceae</taxon>
        <taxon>Roseateles</taxon>
    </lineage>
</organism>
<gene>
    <name evidence="4" type="ORF">J2X20_002944</name>
</gene>
<sequence>MSLRHVLAAALLAAAASQALADGYLAVWRPGSGTQWVKAGVSADEFKTADLDYFKQGLRIVSLTVRDGKLTAVWQPGSGTQWVHWDLSEADFKAKDTAYFKQGLRIAAFALHNGRFAAVWRPGSGTQWVHWGLTGDQFKAKDGPYFKAGLRVTQIELDNGKLAAVWRPGSGTQWIHWGLDGAALEAKDATYFPQGLRLFSMSSDGGSYAAVWRPGIGTQYWVHRRCWVDFKTEDLAYFGKGLRLDLLKLQEEAQGAYHYPWKNGVTRNVAQGNNSPPPASHNGSQAFAFDFTMDSGTEVRAARAGTVEWVRQSQTTTYDPSSPTTATNQPFPGGAQDNWGNTVRIRHLGGFTSWYFHLTPNSVKVAENDKVVAGTVIALSDNTGRTTGPHLHFQVQADSLDWGQSVAISFNGCQVPKSGDNVTSQTGNP</sequence>
<dbReference type="InterPro" id="IPR016047">
    <property type="entry name" value="M23ase_b-sheet_dom"/>
</dbReference>
<evidence type="ECO:0000313" key="4">
    <source>
        <dbReference type="EMBL" id="MDR7270286.1"/>
    </source>
</evidence>
<evidence type="ECO:0000259" key="3">
    <source>
        <dbReference type="Pfam" id="PF01551"/>
    </source>
</evidence>
<feature type="domain" description="M23ase beta-sheet core" evidence="3">
    <location>
        <begin position="289"/>
        <end position="398"/>
    </location>
</feature>
<reference evidence="4 5" key="1">
    <citation type="submission" date="2023-07" db="EMBL/GenBank/DDBJ databases">
        <title>Sorghum-associated microbial communities from plants grown in Nebraska, USA.</title>
        <authorList>
            <person name="Schachtman D."/>
        </authorList>
    </citation>
    <scope>NUCLEOTIDE SEQUENCE [LARGE SCALE GENOMIC DNA]</scope>
    <source>
        <strain evidence="4 5">BE314</strain>
    </source>
</reference>
<dbReference type="PANTHER" id="PTHR21666">
    <property type="entry name" value="PEPTIDASE-RELATED"/>
    <property type="match status" value="1"/>
</dbReference>
<feature type="chain" id="PRO_5046745980" description="M23ase beta-sheet core domain-containing protein" evidence="2">
    <location>
        <begin position="22"/>
        <end position="429"/>
    </location>
</feature>
<keyword evidence="2" id="KW-0732">Signal</keyword>
<comment type="caution">
    <text evidence="4">The sequence shown here is derived from an EMBL/GenBank/DDBJ whole genome shotgun (WGS) entry which is preliminary data.</text>
</comment>
<feature type="compositionally biased region" description="Polar residues" evidence="1">
    <location>
        <begin position="311"/>
        <end position="330"/>
    </location>
</feature>
<dbReference type="InterPro" id="IPR049511">
    <property type="entry name" value="PGH-like_rpt"/>
</dbReference>
<dbReference type="InterPro" id="IPR050570">
    <property type="entry name" value="Cell_wall_metabolism_enzyme"/>
</dbReference>
<dbReference type="Proteomes" id="UP001180453">
    <property type="component" value="Unassembled WGS sequence"/>
</dbReference>
<dbReference type="SUPFAM" id="SSF51261">
    <property type="entry name" value="Duplicated hybrid motif"/>
    <property type="match status" value="1"/>
</dbReference>
<protein>
    <recommendedName>
        <fullName evidence="3">M23ase beta-sheet core domain-containing protein</fullName>
    </recommendedName>
</protein>
<dbReference type="InterPro" id="IPR011055">
    <property type="entry name" value="Dup_hybrid_motif"/>
</dbReference>
<dbReference type="RefSeq" id="WP_310266018.1">
    <property type="nucleotide sequence ID" value="NZ_JAVDXU010000002.1"/>
</dbReference>
<dbReference type="PANTHER" id="PTHR21666:SF270">
    <property type="entry name" value="MUREIN HYDROLASE ACTIVATOR ENVC"/>
    <property type="match status" value="1"/>
</dbReference>
<evidence type="ECO:0000256" key="2">
    <source>
        <dbReference type="SAM" id="SignalP"/>
    </source>
</evidence>
<dbReference type="Gene3D" id="2.70.70.10">
    <property type="entry name" value="Glucose Permease (Domain IIA)"/>
    <property type="match status" value="1"/>
</dbReference>
<dbReference type="Pfam" id="PF17660">
    <property type="entry name" value="BTRD1"/>
    <property type="match status" value="2"/>
</dbReference>